<dbReference type="Gene3D" id="1.25.40.10">
    <property type="entry name" value="Tetratricopeptide repeat domain"/>
    <property type="match status" value="1"/>
</dbReference>
<organism evidence="1">
    <name type="scientific">mine drainage metagenome</name>
    <dbReference type="NCBI Taxonomy" id="410659"/>
    <lineage>
        <taxon>unclassified sequences</taxon>
        <taxon>metagenomes</taxon>
        <taxon>ecological metagenomes</taxon>
    </lineage>
</organism>
<evidence type="ECO:0000313" key="1">
    <source>
        <dbReference type="EMBL" id="OIQ63167.1"/>
    </source>
</evidence>
<dbReference type="EMBL" id="MLJW01009248">
    <property type="protein sequence ID" value="OIQ63167.1"/>
    <property type="molecule type" value="Genomic_DNA"/>
</dbReference>
<accession>A0A1J5P5S4</accession>
<comment type="caution">
    <text evidence="1">The sequence shown here is derived from an EMBL/GenBank/DDBJ whole genome shotgun (WGS) entry which is preliminary data.</text>
</comment>
<proteinExistence type="predicted"/>
<evidence type="ECO:0008006" key="2">
    <source>
        <dbReference type="Google" id="ProtNLM"/>
    </source>
</evidence>
<name>A0A1J5P5S4_9ZZZZ</name>
<gene>
    <name evidence="1" type="ORF">GALL_552940</name>
</gene>
<reference evidence="1" key="1">
    <citation type="submission" date="2016-10" db="EMBL/GenBank/DDBJ databases">
        <title>Sequence of Gallionella enrichment culture.</title>
        <authorList>
            <person name="Poehlein A."/>
            <person name="Muehling M."/>
            <person name="Daniel R."/>
        </authorList>
    </citation>
    <scope>NUCLEOTIDE SEQUENCE</scope>
</reference>
<dbReference type="InterPro" id="IPR011990">
    <property type="entry name" value="TPR-like_helical_dom_sf"/>
</dbReference>
<protein>
    <recommendedName>
        <fullName evidence="2">Outer membrane lipoprotein BamD-like domain-containing protein</fullName>
    </recommendedName>
</protein>
<sequence>MRANQFAQAADGFDQAYAARQSDAKKEEALFWSAKASEQAGQRDAALQRYRELTRAYHGYWLPEALYTQSHLAQTAGLAAEAQAARQRLLQEFPNDRWAQRLRQE</sequence>
<dbReference type="AlphaFoldDB" id="A0A1J5P5S4"/>
<dbReference type="SUPFAM" id="SSF48452">
    <property type="entry name" value="TPR-like"/>
    <property type="match status" value="1"/>
</dbReference>